<evidence type="ECO:0000259" key="11">
    <source>
        <dbReference type="Pfam" id="PF07992"/>
    </source>
</evidence>
<evidence type="ECO:0000313" key="12">
    <source>
        <dbReference type="EMBL" id="NSJ51929.1"/>
    </source>
</evidence>
<dbReference type="InterPro" id="IPR013785">
    <property type="entry name" value="Aldolase_TIM"/>
</dbReference>
<dbReference type="PRINTS" id="PR00368">
    <property type="entry name" value="FADPNR"/>
</dbReference>
<dbReference type="Proteomes" id="UP000669239">
    <property type="component" value="Unassembled WGS sequence"/>
</dbReference>
<dbReference type="Gene3D" id="3.20.20.70">
    <property type="entry name" value="Aldolase class I"/>
    <property type="match status" value="1"/>
</dbReference>
<keyword evidence="6" id="KW-0479">Metal-binding</keyword>
<protein>
    <submittedName>
        <fullName evidence="12">FAD-dependent oxidoreductase</fullName>
    </submittedName>
</protein>
<dbReference type="PANTHER" id="PTHR42917:SF2">
    <property type="entry name" value="2,4-DIENOYL-COA REDUCTASE [(2E)-ENOYL-COA-PRODUCING]"/>
    <property type="match status" value="1"/>
</dbReference>
<dbReference type="Gene3D" id="3.50.50.60">
    <property type="entry name" value="FAD/NAD(P)-binding domain"/>
    <property type="match status" value="1"/>
</dbReference>
<dbReference type="Pfam" id="PF00724">
    <property type="entry name" value="Oxidored_FMN"/>
    <property type="match status" value="1"/>
</dbReference>
<evidence type="ECO:0000256" key="6">
    <source>
        <dbReference type="ARBA" id="ARBA00022723"/>
    </source>
</evidence>
<dbReference type="PRINTS" id="PR00469">
    <property type="entry name" value="PNDRDTASEII"/>
</dbReference>
<dbReference type="InterPro" id="IPR023753">
    <property type="entry name" value="FAD/NAD-binding_dom"/>
</dbReference>
<comment type="similarity">
    <text evidence="3">In the N-terminal section; belongs to the NADH:flavin oxidoreductase/NADH oxidase family.</text>
</comment>
<feature type="domain" description="FAD/NAD(P)-binding" evidence="11">
    <location>
        <begin position="377"/>
        <end position="604"/>
    </location>
</feature>
<evidence type="ECO:0000259" key="10">
    <source>
        <dbReference type="Pfam" id="PF00724"/>
    </source>
</evidence>
<evidence type="ECO:0000256" key="4">
    <source>
        <dbReference type="ARBA" id="ARBA00022630"/>
    </source>
</evidence>
<dbReference type="SUPFAM" id="SSF51905">
    <property type="entry name" value="FAD/NAD(P)-binding domain"/>
    <property type="match status" value="1"/>
</dbReference>
<dbReference type="SUPFAM" id="SSF51395">
    <property type="entry name" value="FMN-linked oxidoreductases"/>
    <property type="match status" value="1"/>
</dbReference>
<reference evidence="12 13" key="1">
    <citation type="journal article" date="2020" name="Cell Host Microbe">
        <title>Functional and Genomic Variation between Human-Derived Isolates of Lachnospiraceae Reveals Inter- and Intra-Species Diversity.</title>
        <authorList>
            <person name="Sorbara M.T."/>
            <person name="Littmann E.R."/>
            <person name="Fontana E."/>
            <person name="Moody T.U."/>
            <person name="Kohout C.E."/>
            <person name="Gjonbalaj M."/>
            <person name="Eaton V."/>
            <person name="Seok R."/>
            <person name="Leiner I.M."/>
            <person name="Pamer E.G."/>
        </authorList>
    </citation>
    <scope>NUCLEOTIDE SEQUENCE [LARGE SCALE GENOMIC DNA]</scope>
    <source>
        <strain evidence="12 13">MSK.1.17</strain>
    </source>
</reference>
<sequence length="637" mass="68367">MYEALFEPLKIGKLEIKNRFVMPAMDSHYTTAEHQFSKQALNYYGERAKGGFGLIITEYLCVSEEGLASRTQAGIYDDCFIPMLTSLTDRIHREGGLVFAQLHHAGRLQGVGTTVLPAVGASHLTAPGKAENVHALTGEEVRTVIHKFVKAAERAKQAGVDGVEIHGAHGYLLAQFLSKGVNKRVDEYGGSVTNRARIVCEMICAVKAACGNDFPVCVRTSGEEGFHGGNSIEDAAAQAMLFEAAGADAVHISCGDPIQPYYTKTAFNMENVKKVKSVLGIPVIGVGRINDPSQAAGVLASGSADFVALGRQSICDPHFPVKVREGRLKELYTCTGCLQRCFYSESFEEGNGTSCMMNPFSGKEGIWNIKTADQKKRIGIVGAGPAGLQAAWILAKRGHQVKVFEKEQTAGGQYRLASIPSMKQDLGKTISTYLEFCKKYGAEVVYGVEADLGCLKQEGFDLVILAVGAVPLVPSIEGVDGGQVCLAQDILRCEKQFTGKKLMVLGAGLVGAETAEFLCEQGNHVTLVDMLSQAAPSAPKKVRTRLVSHLEALGVCFVLNSRVLKINRDGIEYTQDGVTKQLTGYDAMILAFGAKANTELYEQMDGLGIEAYRIGDALAAGDAKKAIYEATQLALGL</sequence>
<comment type="cofactor">
    <cofactor evidence="1">
        <name>FMN</name>
        <dbReference type="ChEBI" id="CHEBI:58210"/>
    </cofactor>
</comment>
<keyword evidence="9" id="KW-0411">Iron-sulfur</keyword>
<evidence type="ECO:0000256" key="5">
    <source>
        <dbReference type="ARBA" id="ARBA00022643"/>
    </source>
</evidence>
<keyword evidence="7" id="KW-0560">Oxidoreductase</keyword>
<dbReference type="InterPro" id="IPR036188">
    <property type="entry name" value="FAD/NAD-bd_sf"/>
</dbReference>
<gene>
    <name evidence="12" type="ORF">G5B36_24970</name>
</gene>
<keyword evidence="5" id="KW-0288">FMN</keyword>
<keyword evidence="8" id="KW-0408">Iron</keyword>
<evidence type="ECO:0000256" key="2">
    <source>
        <dbReference type="ARBA" id="ARBA00001966"/>
    </source>
</evidence>
<proteinExistence type="inferred from homology"/>
<dbReference type="CDD" id="cd02803">
    <property type="entry name" value="OYE_like_FMN_family"/>
    <property type="match status" value="1"/>
</dbReference>
<dbReference type="Pfam" id="PF07992">
    <property type="entry name" value="Pyr_redox_2"/>
    <property type="match status" value="1"/>
</dbReference>
<accession>A0ABX2HR29</accession>
<keyword evidence="4" id="KW-0285">Flavoprotein</keyword>
<evidence type="ECO:0000256" key="7">
    <source>
        <dbReference type="ARBA" id="ARBA00023002"/>
    </source>
</evidence>
<evidence type="ECO:0000256" key="9">
    <source>
        <dbReference type="ARBA" id="ARBA00023014"/>
    </source>
</evidence>
<dbReference type="InterPro" id="IPR001155">
    <property type="entry name" value="OxRdtase_FMN_N"/>
</dbReference>
<dbReference type="PANTHER" id="PTHR42917">
    <property type="entry name" value="2,4-DIENOYL-COA REDUCTASE"/>
    <property type="match status" value="1"/>
</dbReference>
<name>A0ABX2HR29_9FIRM</name>
<evidence type="ECO:0000256" key="1">
    <source>
        <dbReference type="ARBA" id="ARBA00001917"/>
    </source>
</evidence>
<comment type="cofactor">
    <cofactor evidence="2">
        <name>[4Fe-4S] cluster</name>
        <dbReference type="ChEBI" id="CHEBI:49883"/>
    </cofactor>
</comment>
<organism evidence="12 13">
    <name type="scientific">Enterocloster aldenensis</name>
    <dbReference type="NCBI Taxonomy" id="358742"/>
    <lineage>
        <taxon>Bacteria</taxon>
        <taxon>Bacillati</taxon>
        <taxon>Bacillota</taxon>
        <taxon>Clostridia</taxon>
        <taxon>Lachnospirales</taxon>
        <taxon>Lachnospiraceae</taxon>
        <taxon>Enterocloster</taxon>
    </lineage>
</organism>
<evidence type="ECO:0000256" key="8">
    <source>
        <dbReference type="ARBA" id="ARBA00023004"/>
    </source>
</evidence>
<dbReference type="RefSeq" id="WP_117560661.1">
    <property type="nucleotide sequence ID" value="NZ_JAAITT010000051.1"/>
</dbReference>
<keyword evidence="13" id="KW-1185">Reference proteome</keyword>
<dbReference type="InterPro" id="IPR051793">
    <property type="entry name" value="NADH:flavin_oxidoreductase"/>
</dbReference>
<comment type="caution">
    <text evidence="12">The sequence shown here is derived from an EMBL/GenBank/DDBJ whole genome shotgun (WGS) entry which is preliminary data.</text>
</comment>
<evidence type="ECO:0000256" key="3">
    <source>
        <dbReference type="ARBA" id="ARBA00011048"/>
    </source>
</evidence>
<dbReference type="EMBL" id="JAAITT010000051">
    <property type="protein sequence ID" value="NSJ51929.1"/>
    <property type="molecule type" value="Genomic_DNA"/>
</dbReference>
<dbReference type="Gene3D" id="3.40.50.720">
    <property type="entry name" value="NAD(P)-binding Rossmann-like Domain"/>
    <property type="match status" value="1"/>
</dbReference>
<evidence type="ECO:0000313" key="13">
    <source>
        <dbReference type="Proteomes" id="UP000669239"/>
    </source>
</evidence>
<feature type="domain" description="NADH:flavin oxidoreductase/NADH oxidase N-terminal" evidence="10">
    <location>
        <begin position="5"/>
        <end position="329"/>
    </location>
</feature>